<dbReference type="Gramene" id="XM_028339876.1">
    <property type="protein sequence ID" value="XP_028195677.1"/>
    <property type="gene ID" value="LOC114380816"/>
</dbReference>
<dbReference type="AlphaFoldDB" id="A0A0B2RNY2"/>
<name>A0A0B2RNY2_GLYSO</name>
<organism evidence="2">
    <name type="scientific">Glycine soja</name>
    <name type="common">Wild soybean</name>
    <dbReference type="NCBI Taxonomy" id="3848"/>
    <lineage>
        <taxon>Eukaryota</taxon>
        <taxon>Viridiplantae</taxon>
        <taxon>Streptophyta</taxon>
        <taxon>Embryophyta</taxon>
        <taxon>Tracheophyta</taxon>
        <taxon>Spermatophyta</taxon>
        <taxon>Magnoliopsida</taxon>
        <taxon>eudicotyledons</taxon>
        <taxon>Gunneridae</taxon>
        <taxon>Pentapetalae</taxon>
        <taxon>rosids</taxon>
        <taxon>fabids</taxon>
        <taxon>Fabales</taxon>
        <taxon>Fabaceae</taxon>
        <taxon>Papilionoideae</taxon>
        <taxon>50 kb inversion clade</taxon>
        <taxon>NPAAA clade</taxon>
        <taxon>indigoferoid/millettioid clade</taxon>
        <taxon>Phaseoleae</taxon>
        <taxon>Glycine</taxon>
        <taxon>Glycine subgen. Soja</taxon>
    </lineage>
</organism>
<evidence type="ECO:0000313" key="4">
    <source>
        <dbReference type="Proteomes" id="UP000289340"/>
    </source>
</evidence>
<dbReference type="Proteomes" id="UP000289340">
    <property type="component" value="Chromosome 13"/>
</dbReference>
<dbReference type="EMBL" id="KN648803">
    <property type="protein sequence ID" value="KHN34755.1"/>
    <property type="molecule type" value="Genomic_DNA"/>
</dbReference>
<keyword evidence="4" id="KW-1185">Reference proteome</keyword>
<evidence type="ECO:0000256" key="1">
    <source>
        <dbReference type="SAM" id="Phobius"/>
    </source>
</evidence>
<evidence type="ECO:0000313" key="3">
    <source>
        <dbReference type="EMBL" id="RZB71564.1"/>
    </source>
</evidence>
<evidence type="ECO:0000313" key="2">
    <source>
        <dbReference type="EMBL" id="KHN34755.1"/>
    </source>
</evidence>
<dbReference type="Proteomes" id="UP000053555">
    <property type="component" value="Unassembled WGS sequence"/>
</dbReference>
<accession>A0A0B2RNY2</accession>
<dbReference type="EMBL" id="QZWG01000013">
    <property type="protein sequence ID" value="RZB71564.1"/>
    <property type="molecule type" value="Genomic_DNA"/>
</dbReference>
<feature type="transmembrane region" description="Helical" evidence="1">
    <location>
        <begin position="6"/>
        <end position="26"/>
    </location>
</feature>
<keyword evidence="1" id="KW-0812">Transmembrane</keyword>
<protein>
    <submittedName>
        <fullName evidence="2">Uncharacterized protein</fullName>
    </submittedName>
</protein>
<gene>
    <name evidence="3" type="ORF">D0Y65_036155</name>
    <name evidence="2" type="ORF">glysoja_032931</name>
</gene>
<keyword evidence="1" id="KW-0472">Membrane</keyword>
<reference evidence="2" key="1">
    <citation type="submission" date="2014-07" db="EMBL/GenBank/DDBJ databases">
        <title>Identification of a novel salt tolerance gene in wild soybean by whole-genome sequencing.</title>
        <authorList>
            <person name="Lam H.-M."/>
            <person name="Qi X."/>
            <person name="Li M.-W."/>
            <person name="Liu X."/>
            <person name="Xie M."/>
            <person name="Ni M."/>
            <person name="Xu X."/>
        </authorList>
    </citation>
    <scope>NUCLEOTIDE SEQUENCE [LARGE SCALE GENOMIC DNA]</scope>
    <source>
        <tissue evidence="2">Root</tissue>
    </source>
</reference>
<sequence length="118" mass="12919">MTKNEMHIIGIVIMIMIVMDFSQANYNPSFGQIERNHVSNLACEDKCRLKCAFLLIPPFTPGYLICLYKCMATNCKANPIVQDCKSGCGLTKSVSVNDDAHGVAAADVVDSCLPECQK</sequence>
<reference evidence="3 4" key="2">
    <citation type="submission" date="2018-09" db="EMBL/GenBank/DDBJ databases">
        <title>A high-quality reference genome of wild soybean provides a powerful tool to mine soybean genomes.</title>
        <authorList>
            <person name="Xie M."/>
            <person name="Chung C.Y.L."/>
            <person name="Li M.-W."/>
            <person name="Wong F.-L."/>
            <person name="Chan T.-F."/>
            <person name="Lam H.-M."/>
        </authorList>
    </citation>
    <scope>NUCLEOTIDE SEQUENCE [LARGE SCALE GENOMIC DNA]</scope>
    <source>
        <strain evidence="4">cv. W05</strain>
        <tissue evidence="3">Hypocotyl of etiolated seedlings</tissue>
    </source>
</reference>
<proteinExistence type="predicted"/>
<keyword evidence="1" id="KW-1133">Transmembrane helix</keyword>